<dbReference type="InterPro" id="IPR036249">
    <property type="entry name" value="Thioredoxin-like_sf"/>
</dbReference>
<gene>
    <name evidence="2" type="ORF">OMAR00292_LOCUS2435</name>
    <name evidence="3" type="ORF">OMAR00292_LOCUS2436</name>
</gene>
<evidence type="ECO:0000313" key="2">
    <source>
        <dbReference type="EMBL" id="CAE0616559.1"/>
    </source>
</evidence>
<evidence type="ECO:0000313" key="3">
    <source>
        <dbReference type="EMBL" id="CAE0616560.1"/>
    </source>
</evidence>
<dbReference type="EMBL" id="HBIT01005037">
    <property type="protein sequence ID" value="CAE0616559.1"/>
    <property type="molecule type" value="Transcribed_RNA"/>
</dbReference>
<dbReference type="InterPro" id="IPR013766">
    <property type="entry name" value="Thioredoxin_domain"/>
</dbReference>
<sequence length="161" mass="18194">MAFRLSRRLLQNNLHVLKDAATYEQLKMTTPKMLVGWFSAHFSGASKMYESQFDAMAKSYPQYTFFKCDVDSAPTVAYDAEVDDAPMVVMMPLGLKEDGTHYDKSDWQMVKAPTCKYDKLIPDAKAVIDSYKFKGGEDLSARGPWKFDPLTGGTLPPHQTY</sequence>
<feature type="domain" description="Thioredoxin" evidence="1">
    <location>
        <begin position="18"/>
        <end position="95"/>
    </location>
</feature>
<proteinExistence type="predicted"/>
<dbReference type="SUPFAM" id="SSF52833">
    <property type="entry name" value="Thioredoxin-like"/>
    <property type="match status" value="1"/>
</dbReference>
<dbReference type="Gene3D" id="3.40.30.10">
    <property type="entry name" value="Glutaredoxin"/>
    <property type="match status" value="1"/>
</dbReference>
<reference evidence="2" key="1">
    <citation type="submission" date="2021-01" db="EMBL/GenBank/DDBJ databases">
        <authorList>
            <person name="Corre E."/>
            <person name="Pelletier E."/>
            <person name="Niang G."/>
            <person name="Scheremetjew M."/>
            <person name="Finn R."/>
            <person name="Kale V."/>
            <person name="Holt S."/>
            <person name="Cochrane G."/>
            <person name="Meng A."/>
            <person name="Brown T."/>
            <person name="Cohen L."/>
        </authorList>
    </citation>
    <scope>NUCLEOTIDE SEQUENCE</scope>
    <source>
        <strain evidence="2">CCMP1795</strain>
    </source>
</reference>
<protein>
    <recommendedName>
        <fullName evidence="1">Thioredoxin domain-containing protein</fullName>
    </recommendedName>
</protein>
<accession>A0A6U9JYV6</accession>
<dbReference type="Pfam" id="PF00085">
    <property type="entry name" value="Thioredoxin"/>
    <property type="match status" value="1"/>
</dbReference>
<evidence type="ECO:0000259" key="1">
    <source>
        <dbReference type="Pfam" id="PF00085"/>
    </source>
</evidence>
<dbReference type="EMBL" id="HBIT01005038">
    <property type="protein sequence ID" value="CAE0616560.1"/>
    <property type="molecule type" value="Transcribed_RNA"/>
</dbReference>
<organism evidence="2">
    <name type="scientific">Oxyrrhis marina</name>
    <name type="common">Dinoflagellate</name>
    <dbReference type="NCBI Taxonomy" id="2969"/>
    <lineage>
        <taxon>Eukaryota</taxon>
        <taxon>Sar</taxon>
        <taxon>Alveolata</taxon>
        <taxon>Dinophyceae</taxon>
        <taxon>Oxyrrhinales</taxon>
        <taxon>Oxyrrhinaceae</taxon>
        <taxon>Oxyrrhis</taxon>
    </lineage>
</organism>
<name>A0A6U9JYV6_OXYMA</name>
<dbReference type="AlphaFoldDB" id="A0A6U9JYV6"/>